<dbReference type="EMBL" id="AMZH03009430">
    <property type="protein sequence ID" value="RRT56873.1"/>
    <property type="molecule type" value="Genomic_DNA"/>
</dbReference>
<sequence>MKSYYDIASVISEEALESIRECYSIPEGYALRAPSPEQRPYQTQPSELRGILPLSRAIQDMTERWLVEAWLSPASRGTMDLNMLRKKPQMLGGKGAPAADP</sequence>
<accession>A0A426YYT4</accession>
<dbReference type="AlphaFoldDB" id="A0A426YYT4"/>
<reference evidence="1 2" key="1">
    <citation type="journal article" date="2014" name="Agronomy (Basel)">
        <title>A Draft Genome Sequence for Ensete ventricosum, the Drought-Tolerant Tree Against Hunger.</title>
        <authorList>
            <person name="Harrison J."/>
            <person name="Moore K.A."/>
            <person name="Paszkiewicz K."/>
            <person name="Jones T."/>
            <person name="Grant M."/>
            <person name="Ambacheew D."/>
            <person name="Muzemil S."/>
            <person name="Studholme D.J."/>
        </authorList>
    </citation>
    <scope>NUCLEOTIDE SEQUENCE [LARGE SCALE GENOMIC DNA]</scope>
</reference>
<gene>
    <name evidence="1" type="ORF">B296_00009023</name>
</gene>
<organism evidence="1 2">
    <name type="scientific">Ensete ventricosum</name>
    <name type="common">Abyssinian banana</name>
    <name type="synonym">Musa ensete</name>
    <dbReference type="NCBI Taxonomy" id="4639"/>
    <lineage>
        <taxon>Eukaryota</taxon>
        <taxon>Viridiplantae</taxon>
        <taxon>Streptophyta</taxon>
        <taxon>Embryophyta</taxon>
        <taxon>Tracheophyta</taxon>
        <taxon>Spermatophyta</taxon>
        <taxon>Magnoliopsida</taxon>
        <taxon>Liliopsida</taxon>
        <taxon>Zingiberales</taxon>
        <taxon>Musaceae</taxon>
        <taxon>Ensete</taxon>
    </lineage>
</organism>
<comment type="caution">
    <text evidence="1">The sequence shown here is derived from an EMBL/GenBank/DDBJ whole genome shotgun (WGS) entry which is preliminary data.</text>
</comment>
<dbReference type="Proteomes" id="UP000287651">
    <property type="component" value="Unassembled WGS sequence"/>
</dbReference>
<proteinExistence type="predicted"/>
<name>A0A426YYT4_ENSVE</name>
<evidence type="ECO:0000313" key="1">
    <source>
        <dbReference type="EMBL" id="RRT56873.1"/>
    </source>
</evidence>
<evidence type="ECO:0000313" key="2">
    <source>
        <dbReference type="Proteomes" id="UP000287651"/>
    </source>
</evidence>
<protein>
    <submittedName>
        <fullName evidence="1">Uncharacterized protein</fullName>
    </submittedName>
</protein>